<dbReference type="PROSITE" id="PS50181">
    <property type="entry name" value="FBOX"/>
    <property type="match status" value="1"/>
</dbReference>
<dbReference type="SUPFAM" id="SSF81383">
    <property type="entry name" value="F-box domain"/>
    <property type="match status" value="1"/>
</dbReference>
<feature type="compositionally biased region" description="Basic residues" evidence="1">
    <location>
        <begin position="1"/>
        <end position="16"/>
    </location>
</feature>
<evidence type="ECO:0000313" key="3">
    <source>
        <dbReference type="EMBL" id="CAD8550025.1"/>
    </source>
</evidence>
<evidence type="ECO:0000256" key="1">
    <source>
        <dbReference type="SAM" id="MobiDB-lite"/>
    </source>
</evidence>
<proteinExistence type="predicted"/>
<gene>
    <name evidence="3" type="ORF">CLEP1334_LOCUS25315</name>
</gene>
<dbReference type="InterPro" id="IPR036047">
    <property type="entry name" value="F-box-like_dom_sf"/>
</dbReference>
<accession>A0A7S0JFJ6</accession>
<protein>
    <recommendedName>
        <fullName evidence="2">F-box domain-containing protein</fullName>
    </recommendedName>
</protein>
<dbReference type="InterPro" id="IPR001810">
    <property type="entry name" value="F-box_dom"/>
</dbReference>
<dbReference type="EMBL" id="HBER01050652">
    <property type="protein sequence ID" value="CAD8550025.1"/>
    <property type="molecule type" value="Transcribed_RNA"/>
</dbReference>
<evidence type="ECO:0000259" key="2">
    <source>
        <dbReference type="PROSITE" id="PS50181"/>
    </source>
</evidence>
<organism evidence="3">
    <name type="scientific">Calcidiscus leptoporus</name>
    <dbReference type="NCBI Taxonomy" id="127549"/>
    <lineage>
        <taxon>Eukaryota</taxon>
        <taxon>Haptista</taxon>
        <taxon>Haptophyta</taxon>
        <taxon>Prymnesiophyceae</taxon>
        <taxon>Coccolithales</taxon>
        <taxon>Calcidiscaceae</taxon>
        <taxon>Calcidiscus</taxon>
    </lineage>
</organism>
<dbReference type="Pfam" id="PF12937">
    <property type="entry name" value="F-box-like"/>
    <property type="match status" value="1"/>
</dbReference>
<feature type="domain" description="F-box" evidence="2">
    <location>
        <begin position="78"/>
        <end position="125"/>
    </location>
</feature>
<dbReference type="AlphaFoldDB" id="A0A7S0JFJ6"/>
<dbReference type="CDD" id="cd09917">
    <property type="entry name" value="F-box_SF"/>
    <property type="match status" value="1"/>
</dbReference>
<dbReference type="Gene3D" id="1.20.1280.50">
    <property type="match status" value="1"/>
</dbReference>
<reference evidence="3" key="1">
    <citation type="submission" date="2021-01" db="EMBL/GenBank/DDBJ databases">
        <authorList>
            <person name="Corre E."/>
            <person name="Pelletier E."/>
            <person name="Niang G."/>
            <person name="Scheremetjew M."/>
            <person name="Finn R."/>
            <person name="Kale V."/>
            <person name="Holt S."/>
            <person name="Cochrane G."/>
            <person name="Meng A."/>
            <person name="Brown T."/>
            <person name="Cohen L."/>
        </authorList>
    </citation>
    <scope>NUCLEOTIDE SEQUENCE</scope>
    <source>
        <strain evidence="3">RCC1130</strain>
    </source>
</reference>
<name>A0A7S0JFJ6_9EUKA</name>
<sequence>MGGKKSNHKSSKKKQGRGGGGGSGGSSSAPRSPSTKPLPTIQQQLQSVSFLARVSAKPDTPRLCSCAPSAGLGSCAIFGAFCGLPVDVILLLLSHLPVHTLLRGVALLNTRWRCVAASAELWRPFVLARWPKLDALQQPTNRDGVRHWLVVYELWHSGAARDMLRLLKFCPLTTVAPDEEELLSWHRWWCTYRNLNRCPYGGVELFRRTPLGNLQLFQPNVVLDDAFERCRAELLQKFRCGCYTHQLYIAVSHAELRQLQLHGWGVVNPRLSCRPEGGSPEVTAEAPSFDRFLEDFRAQLEVQCAGKYDPPARELVANTQSPGVYAFWYNPGRAVLHREESASYLLAVQMLVPKSLPHGKIIAQQNQALTYSMSPLNRESVKPLWVAELRPPYKNRDLGWALLEMEWVDTVVPIDVKMYGRPTGSRPVMAAGPPGSRPTTAAAPAAVPSTTAAAAAVPATTAAEAAVLAAPG</sequence>
<feature type="region of interest" description="Disordered" evidence="1">
    <location>
        <begin position="1"/>
        <end position="38"/>
    </location>
</feature>